<keyword evidence="9" id="KW-0804">Transcription</keyword>
<reference evidence="14" key="3">
    <citation type="submission" date="2025-09" db="UniProtKB">
        <authorList>
            <consortium name="Ensembl"/>
        </authorList>
    </citation>
    <scope>IDENTIFICATION</scope>
</reference>
<dbReference type="Pfam" id="PF13912">
    <property type="entry name" value="zf-C2H2_6"/>
    <property type="match status" value="1"/>
</dbReference>
<dbReference type="PANTHER" id="PTHR47772">
    <property type="entry name" value="ZINC FINGER PROTEIN 200"/>
    <property type="match status" value="1"/>
</dbReference>
<evidence type="ECO:0000256" key="5">
    <source>
        <dbReference type="ARBA" id="ARBA00022771"/>
    </source>
</evidence>
<keyword evidence="4" id="KW-0677">Repeat</keyword>
<dbReference type="FunFam" id="3.30.160.60:FF:000931">
    <property type="entry name" value="zinc finger protein 697"/>
    <property type="match status" value="1"/>
</dbReference>
<feature type="domain" description="C2H2-type" evidence="13">
    <location>
        <begin position="354"/>
        <end position="381"/>
    </location>
</feature>
<feature type="domain" description="C2H2-type" evidence="13">
    <location>
        <begin position="144"/>
        <end position="171"/>
    </location>
</feature>
<evidence type="ECO:0000259" key="13">
    <source>
        <dbReference type="PROSITE" id="PS50157"/>
    </source>
</evidence>
<proteinExistence type="inferred from homology"/>
<keyword evidence="15" id="KW-1185">Reference proteome</keyword>
<dbReference type="FunFam" id="3.30.160.60:FF:000045">
    <property type="entry name" value="ZFP69 zinc finger protein B"/>
    <property type="match status" value="1"/>
</dbReference>
<feature type="domain" description="C2H2-type" evidence="13">
    <location>
        <begin position="543"/>
        <end position="570"/>
    </location>
</feature>
<evidence type="ECO:0000256" key="6">
    <source>
        <dbReference type="ARBA" id="ARBA00022833"/>
    </source>
</evidence>
<dbReference type="FunFam" id="3.30.160.60:FF:000145">
    <property type="entry name" value="Zinc finger protein 574"/>
    <property type="match status" value="1"/>
</dbReference>
<feature type="domain" description="C2H2-type" evidence="13">
    <location>
        <begin position="453"/>
        <end position="481"/>
    </location>
</feature>
<keyword evidence="5 11" id="KW-0863">Zinc-finger</keyword>
<evidence type="ECO:0000256" key="2">
    <source>
        <dbReference type="ARBA" id="ARBA00006991"/>
    </source>
</evidence>
<feature type="domain" description="C2H2-type" evidence="13">
    <location>
        <begin position="326"/>
        <end position="353"/>
    </location>
</feature>
<evidence type="ECO:0000256" key="12">
    <source>
        <dbReference type="SAM" id="MobiDB-lite"/>
    </source>
</evidence>
<dbReference type="PROSITE" id="PS00028">
    <property type="entry name" value="ZINC_FINGER_C2H2_1"/>
    <property type="match status" value="16"/>
</dbReference>
<evidence type="ECO:0000256" key="9">
    <source>
        <dbReference type="ARBA" id="ARBA00023163"/>
    </source>
</evidence>
<dbReference type="Proteomes" id="UP000694620">
    <property type="component" value="Chromosome 17"/>
</dbReference>
<dbReference type="GO" id="GO:0005634">
    <property type="term" value="C:nucleus"/>
    <property type="evidence" value="ECO:0007669"/>
    <property type="project" value="UniProtKB-SubCell"/>
</dbReference>
<dbReference type="GeneTree" id="ENSGT00940000161799"/>
<dbReference type="Gene3D" id="3.30.160.60">
    <property type="entry name" value="Classic Zinc Finger"/>
    <property type="match status" value="15"/>
</dbReference>
<feature type="domain" description="C2H2-type" evidence="13">
    <location>
        <begin position="670"/>
        <end position="696"/>
    </location>
</feature>
<feature type="domain" description="C2H2-type" evidence="13">
    <location>
        <begin position="642"/>
        <end position="669"/>
    </location>
</feature>
<feature type="domain" description="C2H2-type" evidence="13">
    <location>
        <begin position="223"/>
        <end position="250"/>
    </location>
</feature>
<dbReference type="GO" id="GO:0008270">
    <property type="term" value="F:zinc ion binding"/>
    <property type="evidence" value="ECO:0007669"/>
    <property type="project" value="UniProtKB-KW"/>
</dbReference>
<name>A0A8C4TN02_ERPCA</name>
<evidence type="ECO:0000256" key="1">
    <source>
        <dbReference type="ARBA" id="ARBA00004123"/>
    </source>
</evidence>
<feature type="domain" description="C2H2-type" evidence="13">
    <location>
        <begin position="697"/>
        <end position="724"/>
    </location>
</feature>
<feature type="domain" description="C2H2-type" evidence="13">
    <location>
        <begin position="725"/>
        <end position="752"/>
    </location>
</feature>
<dbReference type="InterPro" id="IPR013087">
    <property type="entry name" value="Znf_C2H2_type"/>
</dbReference>
<feature type="compositionally biased region" description="Acidic residues" evidence="12">
    <location>
        <begin position="267"/>
        <end position="278"/>
    </location>
</feature>
<dbReference type="GO" id="GO:0003677">
    <property type="term" value="F:DNA binding"/>
    <property type="evidence" value="ECO:0007669"/>
    <property type="project" value="UniProtKB-KW"/>
</dbReference>
<dbReference type="FunFam" id="3.30.160.60:FF:000065">
    <property type="entry name" value="B-cell CLL/lymphoma 6, member B"/>
    <property type="match status" value="1"/>
</dbReference>
<keyword evidence="10" id="KW-0539">Nucleus</keyword>
<feature type="domain" description="C2H2-type" evidence="13">
    <location>
        <begin position="571"/>
        <end position="598"/>
    </location>
</feature>
<dbReference type="Pfam" id="PF00096">
    <property type="entry name" value="zf-C2H2"/>
    <property type="match status" value="9"/>
</dbReference>
<feature type="region of interest" description="Disordered" evidence="12">
    <location>
        <begin position="253"/>
        <end position="282"/>
    </location>
</feature>
<keyword evidence="3" id="KW-0479">Metal-binding</keyword>
<evidence type="ECO:0000256" key="7">
    <source>
        <dbReference type="ARBA" id="ARBA00023015"/>
    </source>
</evidence>
<reference evidence="14" key="2">
    <citation type="submission" date="2025-08" db="UniProtKB">
        <authorList>
            <consortium name="Ensembl"/>
        </authorList>
    </citation>
    <scope>IDENTIFICATION</scope>
</reference>
<dbReference type="FunFam" id="3.30.160.60:FF:000688">
    <property type="entry name" value="zinc finger protein 197 isoform X1"/>
    <property type="match status" value="1"/>
</dbReference>
<protein>
    <recommendedName>
        <fullName evidence="13">C2H2-type domain-containing protein</fullName>
    </recommendedName>
</protein>
<dbReference type="FunFam" id="3.30.160.60:FF:000202">
    <property type="entry name" value="Zinc finger protein 574"/>
    <property type="match status" value="1"/>
</dbReference>
<feature type="domain" description="C2H2-type" evidence="13">
    <location>
        <begin position="91"/>
        <end position="118"/>
    </location>
</feature>
<dbReference type="Ensembl" id="ENSECRT00000033708.1">
    <property type="protein sequence ID" value="ENSECRP00000032984.1"/>
    <property type="gene ID" value="ENSECRG00000022326.1"/>
</dbReference>
<feature type="domain" description="C2H2-type" evidence="13">
    <location>
        <begin position="299"/>
        <end position="321"/>
    </location>
</feature>
<comment type="similarity">
    <text evidence="2">Belongs to the krueppel C2H2-type zinc-finger protein family.</text>
</comment>
<comment type="subcellular location">
    <subcellularLocation>
        <location evidence="1">Nucleus</location>
    </subcellularLocation>
</comment>
<feature type="domain" description="C2H2-type" evidence="13">
    <location>
        <begin position="614"/>
        <end position="641"/>
    </location>
</feature>
<reference evidence="14" key="1">
    <citation type="submission" date="2021-06" db="EMBL/GenBank/DDBJ databases">
        <authorList>
            <consortium name="Wellcome Sanger Institute Data Sharing"/>
        </authorList>
    </citation>
    <scope>NUCLEOTIDE SEQUENCE [LARGE SCALE GENOMIC DNA]</scope>
</reference>
<evidence type="ECO:0000256" key="3">
    <source>
        <dbReference type="ARBA" id="ARBA00022723"/>
    </source>
</evidence>
<feature type="domain" description="C2H2-type" evidence="13">
    <location>
        <begin position="510"/>
        <end position="542"/>
    </location>
</feature>
<dbReference type="FunFam" id="3.30.160.60:FF:000446">
    <property type="entry name" value="Zinc finger protein"/>
    <property type="match status" value="1"/>
</dbReference>
<organism evidence="14 15">
    <name type="scientific">Erpetoichthys calabaricus</name>
    <name type="common">Rope fish</name>
    <name type="synonym">Calamoichthys calabaricus</name>
    <dbReference type="NCBI Taxonomy" id="27687"/>
    <lineage>
        <taxon>Eukaryota</taxon>
        <taxon>Metazoa</taxon>
        <taxon>Chordata</taxon>
        <taxon>Craniata</taxon>
        <taxon>Vertebrata</taxon>
        <taxon>Euteleostomi</taxon>
        <taxon>Actinopterygii</taxon>
        <taxon>Polypteriformes</taxon>
        <taxon>Polypteridae</taxon>
        <taxon>Erpetoichthys</taxon>
    </lineage>
</organism>
<evidence type="ECO:0000313" key="15">
    <source>
        <dbReference type="Proteomes" id="UP000694620"/>
    </source>
</evidence>
<evidence type="ECO:0000256" key="11">
    <source>
        <dbReference type="PROSITE-ProRule" id="PRU00042"/>
    </source>
</evidence>
<evidence type="ECO:0000256" key="4">
    <source>
        <dbReference type="ARBA" id="ARBA00022737"/>
    </source>
</evidence>
<dbReference type="GO" id="GO:0032502">
    <property type="term" value="P:developmental process"/>
    <property type="evidence" value="ECO:0007669"/>
    <property type="project" value="UniProtKB-ARBA"/>
</dbReference>
<keyword evidence="8" id="KW-0238">DNA-binding</keyword>
<dbReference type="PROSITE" id="PS50157">
    <property type="entry name" value="ZINC_FINGER_C2H2_2"/>
    <property type="match status" value="18"/>
</dbReference>
<keyword evidence="6" id="KW-0862">Zinc</keyword>
<evidence type="ECO:0000256" key="8">
    <source>
        <dbReference type="ARBA" id="ARBA00023125"/>
    </source>
</evidence>
<dbReference type="FunFam" id="3.30.160.60:FF:000624">
    <property type="entry name" value="zinc finger protein 697"/>
    <property type="match status" value="1"/>
</dbReference>
<dbReference type="InterPro" id="IPR036236">
    <property type="entry name" value="Znf_C2H2_sf"/>
</dbReference>
<feature type="domain" description="C2H2-type" evidence="13">
    <location>
        <begin position="482"/>
        <end position="509"/>
    </location>
</feature>
<feature type="domain" description="C2H2-type" evidence="13">
    <location>
        <begin position="382"/>
        <end position="409"/>
    </location>
</feature>
<accession>A0A8C4TN02</accession>
<evidence type="ECO:0000256" key="10">
    <source>
        <dbReference type="ARBA" id="ARBA00023242"/>
    </source>
</evidence>
<sequence>MAESEGGISPSSVYIQHQYMCSECGQLFNMLEEVLIHQQSHFVGAEVYEDGASGEAEDLEEENSPLMEEENTEGVEQVQIAGLAGVHESHYQCLECGQLLMSPDELLQHQELHMKDALASQGKWNKPGLSLPPETQQSTQQIHYQCLECQALFDSPDMWLAHRQTHTKPQQQKPGVLCGCPLVLVQPLGGSVIALSDSEHSYQRATVGTCLDEDDEPMQIHPYECSECGALFQTPEEFLEHQGAHFLEADKESGETVMPPEMNGQAAEEEDDEEDESLDFSSAEELRRHRRADHMREEFRCPECQRLFTSANRLAAHRKVHIDGTHECPECSKVFKKAASLEQHARVHSGEALYLCVDCGLGFATEMTLIVHRKTHTPEPLHRCQYCAKTFTNMTKYLYHRRTHSGKSGTPAVVPQPPYNPVHAAHTDPEISVCTEGLASTADEDIPKAEESYPCPLCPKSFPTQIRLVRHKRTVHISERKFKCNICGMSFKKQVHVKNHLRTHTGERPYQCSECGKTFSSLTFTQSSNLQQHRLSHSSTAPFSCSECGATFTRPSKLASHRYQHTGELPYKCSECDRSFLKKRLLELHKLSHQGKEPYHCDKCGIIFANPSNFECTVCGKRLNSPANLRLHELAHSGVRPFKCSQCPKGFTNKGSLNLHERRHWGLSPHKCAQCGKFRQATHLREHLRTHSGERPFQCEICQKCFVQSMHLAEHRRTHTGERPHQCPDCGKAFKTFSNLRCHRKTHGKQKGNLPPETQQHIQLQVQQVRDAFAGMPCVRAIYETWSVFRVHEKDEIQNILYSRDLKV</sequence>
<dbReference type="PANTHER" id="PTHR47772:SF13">
    <property type="entry name" value="GASTRULA ZINC FINGER PROTEIN XLCGF49.1-LIKE-RELATED"/>
    <property type="match status" value="1"/>
</dbReference>
<evidence type="ECO:0000313" key="14">
    <source>
        <dbReference type="Ensembl" id="ENSECRP00000032984.1"/>
    </source>
</evidence>
<dbReference type="AlphaFoldDB" id="A0A8C4TN02"/>
<dbReference type="SUPFAM" id="SSF57667">
    <property type="entry name" value="beta-beta-alpha zinc fingers"/>
    <property type="match status" value="11"/>
</dbReference>
<dbReference type="SMART" id="SM00355">
    <property type="entry name" value="ZnF_C2H2"/>
    <property type="match status" value="18"/>
</dbReference>
<dbReference type="InterPro" id="IPR050636">
    <property type="entry name" value="C2H2-ZF_domain-containing"/>
</dbReference>
<keyword evidence="7" id="KW-0805">Transcription regulation</keyword>
<feature type="domain" description="C2H2-type" evidence="13">
    <location>
        <begin position="19"/>
        <end position="41"/>
    </location>
</feature>